<dbReference type="PANTHER" id="PTHR43352">
    <property type="entry name" value="ACETYL-COA SYNTHETASE"/>
    <property type="match status" value="1"/>
</dbReference>
<dbReference type="PANTHER" id="PTHR43352:SF1">
    <property type="entry name" value="ANTHRANILATE--COA LIGASE"/>
    <property type="match status" value="1"/>
</dbReference>
<reference evidence="5 6" key="1">
    <citation type="submission" date="2021-06" db="EMBL/GenBank/DDBJ databases">
        <title>Whole genome sequences of Flavobacterium sp. KK2020170 and assembly.</title>
        <authorList>
            <person name="Kitahara K."/>
            <person name="Miyoshi S."/>
            <person name="Uesaka K."/>
        </authorList>
    </citation>
    <scope>NUCLEOTIDE SEQUENCE [LARGE SCALE GENOMIC DNA]</scope>
    <source>
        <strain evidence="5 6">KK2020170</strain>
    </source>
</reference>
<dbReference type="InterPro" id="IPR000873">
    <property type="entry name" value="AMP-dep_synth/lig_dom"/>
</dbReference>
<dbReference type="InterPro" id="IPR020845">
    <property type="entry name" value="AMP-binding_CS"/>
</dbReference>
<organism evidence="5 6">
    <name type="scientific">Flavobacterium okayamense</name>
    <dbReference type="NCBI Taxonomy" id="2830782"/>
    <lineage>
        <taxon>Bacteria</taxon>
        <taxon>Pseudomonadati</taxon>
        <taxon>Bacteroidota</taxon>
        <taxon>Flavobacteriia</taxon>
        <taxon>Flavobacteriales</taxon>
        <taxon>Flavobacteriaceae</taxon>
        <taxon>Flavobacterium</taxon>
    </lineage>
</organism>
<sequence length="527" mass="59399">MYNDKFTYNHLPAADLQSDYQFLDLPQFQHSEQLNCAHRLLDFQIENENGDTVCIQTFDEKWTYKQLHDKANQIAHYLIDDLGLQSGNRVLLRSANNLMMVACWYAIIKAGGVVVATMPLLRAKELKTVIDCAEISHAICDIDLAEEMELTHSDFLKKVAYFDTEEWNSKVNSKPTTFENYNSNAEDIAIIGFTSGTTGIPKMTAHYHKDILNICEAFPVHSLQPTKDDVFTGSPPLGFTFGLGGLVLFPMYFGASTFLIEKPSPDLLLKAIQDYKITICFTAPTAWRVLTTKLNEYDISSLRKCVSAGETLPLKVWEDWYNATGLKIIDGIGSTEILHIFISSNEENMKPGATGKAILGYEAKLIDENGNDTPIGEPGRLAVRGITGCKYLNRIEKQKEYVQNGWNITGDVFRQDDDGYFWFVARGDDMIISSGYNIAAIEVESVLLTHEDILECAVVGLPDEERGMLVCANIVLKEQQKASDDFAKEIQQWFKETAAPYKYPRVINFITHLPKTETGKIQRFKLK</sequence>
<keyword evidence="1" id="KW-0436">Ligase</keyword>
<dbReference type="InterPro" id="IPR042099">
    <property type="entry name" value="ANL_N_sf"/>
</dbReference>
<evidence type="ECO:0000256" key="1">
    <source>
        <dbReference type="ARBA" id="ARBA00022598"/>
    </source>
</evidence>
<evidence type="ECO:0000259" key="4">
    <source>
        <dbReference type="Pfam" id="PF13193"/>
    </source>
</evidence>
<dbReference type="RefSeq" id="WP_221258206.1">
    <property type="nucleotide sequence ID" value="NZ_AP024749.1"/>
</dbReference>
<dbReference type="Gene3D" id="3.30.300.30">
    <property type="match status" value="1"/>
</dbReference>
<feature type="transmembrane region" description="Helical" evidence="2">
    <location>
        <begin position="98"/>
        <end position="121"/>
    </location>
</feature>
<evidence type="ECO:0000256" key="2">
    <source>
        <dbReference type="SAM" id="Phobius"/>
    </source>
</evidence>
<accession>A0ABM7S8U1</accession>
<evidence type="ECO:0000313" key="5">
    <source>
        <dbReference type="EMBL" id="BCY29113.1"/>
    </source>
</evidence>
<proteinExistence type="predicted"/>
<dbReference type="InterPro" id="IPR025110">
    <property type="entry name" value="AMP-bd_C"/>
</dbReference>
<feature type="domain" description="AMP-dependent synthetase/ligase" evidence="3">
    <location>
        <begin position="48"/>
        <end position="386"/>
    </location>
</feature>
<name>A0ABM7S8U1_9FLAO</name>
<dbReference type="Gene3D" id="3.40.50.12780">
    <property type="entry name" value="N-terminal domain of ligase-like"/>
    <property type="match status" value="1"/>
</dbReference>
<dbReference type="SUPFAM" id="SSF56801">
    <property type="entry name" value="Acetyl-CoA synthetase-like"/>
    <property type="match status" value="1"/>
</dbReference>
<dbReference type="Pfam" id="PF00501">
    <property type="entry name" value="AMP-binding"/>
    <property type="match status" value="1"/>
</dbReference>
<feature type="domain" description="AMP-binding enzyme C-terminal" evidence="4">
    <location>
        <begin position="442"/>
        <end position="520"/>
    </location>
</feature>
<keyword evidence="2" id="KW-1133">Transmembrane helix</keyword>
<keyword evidence="2" id="KW-0812">Transmembrane</keyword>
<protein>
    <submittedName>
        <fullName evidence="5">Acetyl-CoA synthetase</fullName>
    </submittedName>
</protein>
<evidence type="ECO:0000313" key="6">
    <source>
        <dbReference type="Proteomes" id="UP000825258"/>
    </source>
</evidence>
<evidence type="ECO:0000259" key="3">
    <source>
        <dbReference type="Pfam" id="PF00501"/>
    </source>
</evidence>
<keyword evidence="2" id="KW-0472">Membrane</keyword>
<gene>
    <name evidence="5" type="ORF">KK2020170_19810</name>
</gene>
<dbReference type="Proteomes" id="UP000825258">
    <property type="component" value="Chromosome"/>
</dbReference>
<dbReference type="EMBL" id="AP024749">
    <property type="protein sequence ID" value="BCY29113.1"/>
    <property type="molecule type" value="Genomic_DNA"/>
</dbReference>
<dbReference type="PROSITE" id="PS00455">
    <property type="entry name" value="AMP_BINDING"/>
    <property type="match status" value="1"/>
</dbReference>
<keyword evidence="6" id="KW-1185">Reference proteome</keyword>
<dbReference type="InterPro" id="IPR045851">
    <property type="entry name" value="AMP-bd_C_sf"/>
</dbReference>
<dbReference type="Pfam" id="PF13193">
    <property type="entry name" value="AMP-binding_C"/>
    <property type="match status" value="1"/>
</dbReference>